<evidence type="ECO:0000256" key="8">
    <source>
        <dbReference type="SAM" id="MobiDB-lite"/>
    </source>
</evidence>
<keyword evidence="7" id="KW-0106">Calcium</keyword>
<comment type="cofactor">
    <cofactor evidence="7">
        <name>Zn(2+)</name>
        <dbReference type="ChEBI" id="CHEBI:29105"/>
    </cofactor>
    <text evidence="7">Binds 2 Zn(2+) ions per subunit.</text>
</comment>
<protein>
    <recommendedName>
        <fullName evidence="9">Peptidase M10 metallopeptidase domain-containing protein</fullName>
    </recommendedName>
</protein>
<dbReference type="GO" id="GO:0030198">
    <property type="term" value="P:extracellular matrix organization"/>
    <property type="evidence" value="ECO:0007669"/>
    <property type="project" value="TreeGrafter"/>
</dbReference>
<evidence type="ECO:0000256" key="6">
    <source>
        <dbReference type="PIRSR" id="PIRSR621190-1"/>
    </source>
</evidence>
<dbReference type="PANTHER" id="PTHR10201">
    <property type="entry name" value="MATRIX METALLOPROTEINASE"/>
    <property type="match status" value="1"/>
</dbReference>
<feature type="binding site" evidence="7">
    <location>
        <position position="47"/>
    </location>
    <ligand>
        <name>Ca(2+)</name>
        <dbReference type="ChEBI" id="CHEBI:29108"/>
        <label>3</label>
    </ligand>
</feature>
<evidence type="ECO:0000313" key="11">
    <source>
        <dbReference type="Proteomes" id="UP000015100"/>
    </source>
</evidence>
<feature type="compositionally biased region" description="Low complexity" evidence="8">
    <location>
        <begin position="144"/>
        <end position="162"/>
    </location>
</feature>
<feature type="binding site" evidence="7">
    <location>
        <position position="90"/>
    </location>
    <ligand>
        <name>Zn(2+)</name>
        <dbReference type="ChEBI" id="CHEBI:29105"/>
        <label>2</label>
        <note>catalytic</note>
    </ligand>
</feature>
<evidence type="ECO:0000256" key="3">
    <source>
        <dbReference type="ARBA" id="ARBA00022801"/>
    </source>
</evidence>
<reference evidence="11" key="2">
    <citation type="submission" date="2013-04" db="EMBL/GenBank/DDBJ databases">
        <title>Genomic mechanisms accounting for the adaptation to parasitism in nematode-trapping fungi.</title>
        <authorList>
            <person name="Ahren D.G."/>
        </authorList>
    </citation>
    <scope>NUCLEOTIDE SEQUENCE [LARGE SCALE GENOMIC DNA]</scope>
    <source>
        <strain evidence="11">CBS 200.50</strain>
    </source>
</reference>
<dbReference type="Proteomes" id="UP000015100">
    <property type="component" value="Unassembled WGS sequence"/>
</dbReference>
<keyword evidence="11" id="KW-1185">Reference proteome</keyword>
<dbReference type="InterPro" id="IPR001818">
    <property type="entry name" value="Pept_M10_metallopeptidase"/>
</dbReference>
<evidence type="ECO:0000256" key="1">
    <source>
        <dbReference type="ARBA" id="ARBA00022670"/>
    </source>
</evidence>
<keyword evidence="4 7" id="KW-0862">Zinc</keyword>
<evidence type="ECO:0000256" key="4">
    <source>
        <dbReference type="ARBA" id="ARBA00022833"/>
    </source>
</evidence>
<organism evidence="10 11">
    <name type="scientific">Dactylellina haptotyla (strain CBS 200.50)</name>
    <name type="common">Nematode-trapping fungus</name>
    <name type="synonym">Monacrosporium haptotylum</name>
    <dbReference type="NCBI Taxonomy" id="1284197"/>
    <lineage>
        <taxon>Eukaryota</taxon>
        <taxon>Fungi</taxon>
        <taxon>Dikarya</taxon>
        <taxon>Ascomycota</taxon>
        <taxon>Pezizomycotina</taxon>
        <taxon>Orbiliomycetes</taxon>
        <taxon>Orbiliales</taxon>
        <taxon>Orbiliaceae</taxon>
        <taxon>Dactylellina</taxon>
    </lineage>
</organism>
<gene>
    <name evidence="10" type="ORF">H072_2672</name>
</gene>
<dbReference type="STRING" id="1284197.S8AQP9"/>
<keyword evidence="3" id="KW-0378">Hydrolase</keyword>
<feature type="domain" description="Peptidase M10 metallopeptidase" evidence="9">
    <location>
        <begin position="82"/>
        <end position="126"/>
    </location>
</feature>
<comment type="cofactor">
    <cofactor evidence="7">
        <name>Ca(2+)</name>
        <dbReference type="ChEBI" id="CHEBI:29108"/>
    </cofactor>
    <text evidence="7">Can bind about 5 Ca(2+) ions per subunit.</text>
</comment>
<evidence type="ECO:0000313" key="10">
    <source>
        <dbReference type="EMBL" id="EPS43376.1"/>
    </source>
</evidence>
<dbReference type="HOGENOM" id="CLU_1326332_0_0_1"/>
<accession>S8AQP9</accession>
<dbReference type="Gene3D" id="3.40.390.10">
    <property type="entry name" value="Collagenase (Catalytic Domain)"/>
    <property type="match status" value="1"/>
</dbReference>
<evidence type="ECO:0000256" key="7">
    <source>
        <dbReference type="PIRSR" id="PIRSR621190-2"/>
    </source>
</evidence>
<feature type="binding site" evidence="7">
    <location>
        <position position="96"/>
    </location>
    <ligand>
        <name>Zn(2+)</name>
        <dbReference type="ChEBI" id="CHEBI:29105"/>
        <label>2</label>
        <note>catalytic</note>
    </ligand>
</feature>
<feature type="region of interest" description="Disordered" evidence="8">
    <location>
        <begin position="129"/>
        <end position="207"/>
    </location>
</feature>
<dbReference type="OrthoDB" id="406838at2759"/>
<name>S8AQP9_DACHA</name>
<feature type="compositionally biased region" description="Polar residues" evidence="8">
    <location>
        <begin position="174"/>
        <end position="207"/>
    </location>
</feature>
<dbReference type="GO" id="GO:0008270">
    <property type="term" value="F:zinc ion binding"/>
    <property type="evidence" value="ECO:0007669"/>
    <property type="project" value="InterPro"/>
</dbReference>
<evidence type="ECO:0000256" key="5">
    <source>
        <dbReference type="ARBA" id="ARBA00023049"/>
    </source>
</evidence>
<feature type="binding site" evidence="7">
    <location>
        <position position="86"/>
    </location>
    <ligand>
        <name>Zn(2+)</name>
        <dbReference type="ChEBI" id="CHEBI:29105"/>
        <label>2</label>
        <note>catalytic</note>
    </ligand>
</feature>
<feature type="binding site" evidence="7">
    <location>
        <position position="104"/>
    </location>
    <ligand>
        <name>Zn(2+)</name>
        <dbReference type="ChEBI" id="CHEBI:29105"/>
        <label>2</label>
        <note>catalytic</note>
    </ligand>
</feature>
<dbReference type="InterPro" id="IPR021190">
    <property type="entry name" value="Pept_M10A"/>
</dbReference>
<keyword evidence="1" id="KW-0645">Protease</keyword>
<keyword evidence="2 7" id="KW-0479">Metal-binding</keyword>
<dbReference type="GO" id="GO:0004222">
    <property type="term" value="F:metalloendopeptidase activity"/>
    <property type="evidence" value="ECO:0007669"/>
    <property type="project" value="InterPro"/>
</dbReference>
<dbReference type="InterPro" id="IPR024079">
    <property type="entry name" value="MetalloPept_cat_dom_sf"/>
</dbReference>
<dbReference type="AlphaFoldDB" id="S8AQP9"/>
<dbReference type="EMBL" id="AQGS01000079">
    <property type="protein sequence ID" value="EPS43376.1"/>
    <property type="molecule type" value="Genomic_DNA"/>
</dbReference>
<feature type="active site" evidence="6">
    <location>
        <position position="87"/>
    </location>
</feature>
<dbReference type="GO" id="GO:0031012">
    <property type="term" value="C:extracellular matrix"/>
    <property type="evidence" value="ECO:0007669"/>
    <property type="project" value="InterPro"/>
</dbReference>
<evidence type="ECO:0000256" key="2">
    <source>
        <dbReference type="ARBA" id="ARBA00022723"/>
    </source>
</evidence>
<evidence type="ECO:0000259" key="9">
    <source>
        <dbReference type="Pfam" id="PF00413"/>
    </source>
</evidence>
<comment type="caution">
    <text evidence="10">The sequence shown here is derived from an EMBL/GenBank/DDBJ whole genome shotgun (WGS) entry which is preliminary data.</text>
</comment>
<dbReference type="PANTHER" id="PTHR10201:SF323">
    <property type="entry name" value="MATRIX METALLOPROTEINASE-21"/>
    <property type="match status" value="1"/>
</dbReference>
<keyword evidence="5" id="KW-0482">Metalloprotease</keyword>
<dbReference type="Pfam" id="PF00413">
    <property type="entry name" value="Peptidase_M10"/>
    <property type="match status" value="1"/>
</dbReference>
<sequence length="207" mass="23097">MEAAFEKAQKKWAQHITFKFQKATTGAPNLFIHVVGPNDYPFLQNPGAQGRANIGPAGPITAPSNIYFKGPGTTWGPGAIHTLFLHEFGHVLGLHHSNNQGAIMAPSIQGMFSERQLTAVDSKRAQIIASGGNPNTSEYMLMEGQRPGQQRQRPGPQNNNQRFNPAQRQRPGPQYNQRFNQAQRPQYNRFNPVRQQQPFSTRGRAQN</sequence>
<dbReference type="GO" id="GO:0006508">
    <property type="term" value="P:proteolysis"/>
    <property type="evidence" value="ECO:0007669"/>
    <property type="project" value="UniProtKB-KW"/>
</dbReference>
<dbReference type="SUPFAM" id="SSF55486">
    <property type="entry name" value="Metalloproteases ('zincins'), catalytic domain"/>
    <property type="match status" value="1"/>
</dbReference>
<proteinExistence type="predicted"/>
<dbReference type="PRINTS" id="PR00138">
    <property type="entry name" value="MATRIXIN"/>
</dbReference>
<reference evidence="10 11" key="1">
    <citation type="journal article" date="2013" name="PLoS Genet.">
        <title>Genomic mechanisms accounting for the adaptation to parasitism in nematode-trapping fungi.</title>
        <authorList>
            <person name="Meerupati T."/>
            <person name="Andersson K.M."/>
            <person name="Friman E."/>
            <person name="Kumar D."/>
            <person name="Tunlid A."/>
            <person name="Ahren D."/>
        </authorList>
    </citation>
    <scope>NUCLEOTIDE SEQUENCE [LARGE SCALE GENOMIC DNA]</scope>
    <source>
        <strain evidence="10 11">CBS 200.50</strain>
    </source>
</reference>
<dbReference type="GO" id="GO:0030574">
    <property type="term" value="P:collagen catabolic process"/>
    <property type="evidence" value="ECO:0007669"/>
    <property type="project" value="TreeGrafter"/>
</dbReference>